<dbReference type="InterPro" id="IPR016169">
    <property type="entry name" value="FAD-bd_PCMH_sub2"/>
</dbReference>
<reference evidence="3 4" key="1">
    <citation type="submission" date="2015-08" db="EMBL/GenBank/DDBJ databases">
        <title>Emmonsia species relationships and genome sequence.</title>
        <authorList>
            <person name="Cuomo C.A."/>
            <person name="Schwartz I.S."/>
            <person name="Kenyon C."/>
            <person name="De Hoog G.S."/>
            <person name="Govender N.P."/>
            <person name="Botha A."/>
            <person name="Moreno L."/>
            <person name="De Vries M."/>
            <person name="Munoz J.F."/>
            <person name="Stielow J.B."/>
        </authorList>
    </citation>
    <scope>NUCLEOTIDE SEQUENCE [LARGE SCALE GENOMIC DNA]</scope>
    <source>
        <strain evidence="3 4">EI222</strain>
    </source>
</reference>
<evidence type="ECO:0000313" key="3">
    <source>
        <dbReference type="EMBL" id="OJD11741.1"/>
    </source>
</evidence>
<protein>
    <recommendedName>
        <fullName evidence="2">FAD linked oxidase N-terminal domain-containing protein</fullName>
    </recommendedName>
</protein>
<gene>
    <name evidence="3" type="ORF">ACJ73_09483</name>
</gene>
<dbReference type="GO" id="GO:0005737">
    <property type="term" value="C:cytoplasm"/>
    <property type="evidence" value="ECO:0007669"/>
    <property type="project" value="TreeGrafter"/>
</dbReference>
<dbReference type="InterPro" id="IPR040165">
    <property type="entry name" value="Diminuto-like"/>
</dbReference>
<dbReference type="EMBL" id="LGTZ01002697">
    <property type="protein sequence ID" value="OJD11741.1"/>
    <property type="molecule type" value="Genomic_DNA"/>
</dbReference>
<keyword evidence="4" id="KW-1185">Reference proteome</keyword>
<dbReference type="SUPFAM" id="SSF56176">
    <property type="entry name" value="FAD-binding/transporter-associated domain-like"/>
    <property type="match status" value="1"/>
</dbReference>
<dbReference type="AlphaFoldDB" id="A0A1J9Q990"/>
<dbReference type="GO" id="GO:0000246">
    <property type="term" value="F:Delta24(24-1) sterol reductase activity"/>
    <property type="evidence" value="ECO:0007669"/>
    <property type="project" value="TreeGrafter"/>
</dbReference>
<comment type="caution">
    <text evidence="3">The sequence shown here is derived from an EMBL/GenBank/DDBJ whole genome shotgun (WGS) entry which is preliminary data.</text>
</comment>
<dbReference type="OrthoDB" id="415825at2759"/>
<dbReference type="InterPro" id="IPR036318">
    <property type="entry name" value="FAD-bd_PCMH-like_sf"/>
</dbReference>
<dbReference type="PANTHER" id="PTHR10801:SF0">
    <property type="entry name" value="DELTA(24)-STEROL REDUCTASE"/>
    <property type="match status" value="1"/>
</dbReference>
<evidence type="ECO:0000313" key="4">
    <source>
        <dbReference type="Proteomes" id="UP000242791"/>
    </source>
</evidence>
<evidence type="ECO:0000256" key="1">
    <source>
        <dbReference type="ARBA" id="ARBA00023002"/>
    </source>
</evidence>
<evidence type="ECO:0000259" key="2">
    <source>
        <dbReference type="Pfam" id="PF01565"/>
    </source>
</evidence>
<feature type="non-terminal residue" evidence="3">
    <location>
        <position position="97"/>
    </location>
</feature>
<accession>A0A1J9Q990</accession>
<dbReference type="InterPro" id="IPR006094">
    <property type="entry name" value="Oxid_FAD_bind_N"/>
</dbReference>
<dbReference type="STRING" id="1658174.A0A1J9Q990"/>
<keyword evidence="1" id="KW-0560">Oxidoreductase</keyword>
<dbReference type="Proteomes" id="UP000242791">
    <property type="component" value="Unassembled WGS sequence"/>
</dbReference>
<dbReference type="Gene3D" id="3.30.465.10">
    <property type="match status" value="1"/>
</dbReference>
<organism evidence="3 4">
    <name type="scientific">Blastomyces percursus</name>
    <dbReference type="NCBI Taxonomy" id="1658174"/>
    <lineage>
        <taxon>Eukaryota</taxon>
        <taxon>Fungi</taxon>
        <taxon>Dikarya</taxon>
        <taxon>Ascomycota</taxon>
        <taxon>Pezizomycotina</taxon>
        <taxon>Eurotiomycetes</taxon>
        <taxon>Eurotiomycetidae</taxon>
        <taxon>Onygenales</taxon>
        <taxon>Ajellomycetaceae</taxon>
        <taxon>Blastomyces</taxon>
    </lineage>
</organism>
<dbReference type="Pfam" id="PF01565">
    <property type="entry name" value="FAD_binding_4"/>
    <property type="match status" value="1"/>
</dbReference>
<dbReference type="PANTHER" id="PTHR10801">
    <property type="entry name" value="24-DEHYDROCHOLESTEROL REDUCTASE"/>
    <property type="match status" value="1"/>
</dbReference>
<dbReference type="GO" id="GO:0008202">
    <property type="term" value="P:steroid metabolic process"/>
    <property type="evidence" value="ECO:0007669"/>
    <property type="project" value="TreeGrafter"/>
</dbReference>
<dbReference type="GO" id="GO:0050660">
    <property type="term" value="F:flavin adenine dinucleotide binding"/>
    <property type="evidence" value="ECO:0007669"/>
    <property type="project" value="InterPro"/>
</dbReference>
<dbReference type="VEuPathDB" id="FungiDB:ACJ73_09483"/>
<feature type="domain" description="FAD linked oxidase N-terminal" evidence="2">
    <location>
        <begin position="9"/>
        <end position="90"/>
    </location>
</feature>
<sequence length="97" mass="10667">MDEHNAAVAAISAQVRRFHSTRTPFRIYHGSTNTTRPTSFQRDRLVDTSSLSRVLRVDQHARTALVEPNVPMDALVAATLEAGLVPPVVMEFPGITV</sequence>
<proteinExistence type="predicted"/>
<name>A0A1J9Q990_9EURO</name>
<dbReference type="GO" id="GO:0016020">
    <property type="term" value="C:membrane"/>
    <property type="evidence" value="ECO:0007669"/>
    <property type="project" value="TreeGrafter"/>
</dbReference>